<evidence type="ECO:0000313" key="8">
    <source>
        <dbReference type="Proteomes" id="UP000240506"/>
    </source>
</evidence>
<reference evidence="7 9" key="3">
    <citation type="submission" date="2018-06" db="EMBL/GenBank/DDBJ databases">
        <authorList>
            <consortium name="Pathogen Informatics"/>
            <person name="Doyle S."/>
        </authorList>
    </citation>
    <scope>NUCLEOTIDE SEQUENCE [LARGE SCALE GENOMIC DNA]</scope>
    <source>
        <strain evidence="7 9">NCTC10736</strain>
    </source>
</reference>
<keyword evidence="2 5" id="KW-0812">Transmembrane</keyword>
<sequence length="160" mass="17469">MRFSSLCGAKGQSINGLVAEVDTQKLFLCTNTLNRAAASVTLALSIVFFISGFAKLFGVPMFHAPFTLMNLPTGFGYVIGLMEVIGALGLCLRDYRVLSASGLLAIMMGAIYFHFNYEMPMNALPALSLSAGLFLIIKLDETIERLVRFQRQLALSRSAF</sequence>
<proteinExistence type="predicted"/>
<name>A0A380A743_9GAMM</name>
<evidence type="ECO:0000256" key="1">
    <source>
        <dbReference type="ARBA" id="ARBA00004141"/>
    </source>
</evidence>
<dbReference type="Proteomes" id="UP000255061">
    <property type="component" value="Unassembled WGS sequence"/>
</dbReference>
<evidence type="ECO:0000256" key="3">
    <source>
        <dbReference type="ARBA" id="ARBA00022989"/>
    </source>
</evidence>
<reference evidence="6" key="1">
    <citation type="submission" date="2018-03" db="EMBL/GenBank/DDBJ databases">
        <authorList>
            <person name="Dailey F.E."/>
        </authorList>
    </citation>
    <scope>NUCLEOTIDE SEQUENCE</scope>
    <source>
        <strain evidence="6">CW7</strain>
    </source>
</reference>
<reference evidence="6 8" key="2">
    <citation type="submission" date="2018-04" db="EMBL/GenBank/DDBJ databases">
        <title>Genomic sequence of a freshwater isolate of Shewanella morhuae.</title>
        <authorList>
            <person name="Castillo D.E."/>
            <person name="Gram L."/>
        </authorList>
    </citation>
    <scope>NUCLEOTIDE SEQUENCE [LARGE SCALE GENOMIC DNA]</scope>
    <source>
        <strain evidence="6 8">CW7</strain>
    </source>
</reference>
<feature type="transmembrane region" description="Helical" evidence="5">
    <location>
        <begin position="97"/>
        <end position="115"/>
    </location>
</feature>
<protein>
    <submittedName>
        <fullName evidence="6">DoxX family protein</fullName>
    </submittedName>
</protein>
<feature type="transmembrane region" description="Helical" evidence="5">
    <location>
        <begin position="74"/>
        <end position="92"/>
    </location>
</feature>
<evidence type="ECO:0000313" key="7">
    <source>
        <dbReference type="EMBL" id="SUI74464.1"/>
    </source>
</evidence>
<evidence type="ECO:0000256" key="5">
    <source>
        <dbReference type="SAM" id="Phobius"/>
    </source>
</evidence>
<dbReference type="InterPro" id="IPR032808">
    <property type="entry name" value="DoxX"/>
</dbReference>
<dbReference type="Proteomes" id="UP000240506">
    <property type="component" value="Unassembled WGS sequence"/>
</dbReference>
<organism evidence="7 9">
    <name type="scientific">Shewanella morhuae</name>
    <dbReference type="NCBI Taxonomy" id="365591"/>
    <lineage>
        <taxon>Bacteria</taxon>
        <taxon>Pseudomonadati</taxon>
        <taxon>Pseudomonadota</taxon>
        <taxon>Gammaproteobacteria</taxon>
        <taxon>Alteromonadales</taxon>
        <taxon>Shewanellaceae</taxon>
        <taxon>Shewanella</taxon>
    </lineage>
</organism>
<evidence type="ECO:0000313" key="9">
    <source>
        <dbReference type="Proteomes" id="UP000255061"/>
    </source>
</evidence>
<evidence type="ECO:0000256" key="2">
    <source>
        <dbReference type="ARBA" id="ARBA00022692"/>
    </source>
</evidence>
<dbReference type="GO" id="GO:0016020">
    <property type="term" value="C:membrane"/>
    <property type="evidence" value="ECO:0007669"/>
    <property type="project" value="UniProtKB-SubCell"/>
</dbReference>
<dbReference type="EMBL" id="UGYV01000001">
    <property type="protein sequence ID" value="SUI74464.1"/>
    <property type="molecule type" value="Genomic_DNA"/>
</dbReference>
<comment type="subcellular location">
    <subcellularLocation>
        <location evidence="1">Membrane</location>
        <topology evidence="1">Multi-pass membrane protein</topology>
    </subcellularLocation>
</comment>
<dbReference type="EMBL" id="PYSG01000002">
    <property type="protein sequence ID" value="PTA50678.1"/>
    <property type="molecule type" value="Genomic_DNA"/>
</dbReference>
<evidence type="ECO:0000256" key="4">
    <source>
        <dbReference type="ARBA" id="ARBA00023136"/>
    </source>
</evidence>
<keyword evidence="4 5" id="KW-0472">Membrane</keyword>
<evidence type="ECO:0000313" key="6">
    <source>
        <dbReference type="EMBL" id="PTA50678.1"/>
    </source>
</evidence>
<dbReference type="RefSeq" id="WP_107883250.1">
    <property type="nucleotide sequence ID" value="NZ_BPFE01000023.1"/>
</dbReference>
<feature type="transmembrane region" description="Helical" evidence="5">
    <location>
        <begin position="36"/>
        <end position="54"/>
    </location>
</feature>
<dbReference type="AlphaFoldDB" id="A0A380A743"/>
<accession>A0A380A743</accession>
<keyword evidence="3 5" id="KW-1133">Transmembrane helix</keyword>
<keyword evidence="8" id="KW-1185">Reference proteome</keyword>
<gene>
    <name evidence="6" type="ORF">C9I43_09280</name>
    <name evidence="7" type="ORF">NCTC10736_01646</name>
</gene>
<dbReference type="Pfam" id="PF13564">
    <property type="entry name" value="DoxX_2"/>
    <property type="match status" value="1"/>
</dbReference>